<evidence type="ECO:0000313" key="2">
    <source>
        <dbReference type="EMBL" id="TYI32009.1"/>
    </source>
</evidence>
<dbReference type="Pfam" id="PF23247">
    <property type="entry name" value="LRR_RPS2"/>
    <property type="match status" value="1"/>
</dbReference>
<dbReference type="Gene3D" id="3.80.10.10">
    <property type="entry name" value="Ribonuclease Inhibitor"/>
    <property type="match status" value="1"/>
</dbReference>
<accession>A0A5D2QUC9</accession>
<dbReference type="Proteomes" id="UP000322667">
    <property type="component" value="Chromosome A04"/>
</dbReference>
<evidence type="ECO:0000259" key="1">
    <source>
        <dbReference type="Pfam" id="PF23247"/>
    </source>
</evidence>
<organism evidence="2 3">
    <name type="scientific">Gossypium tomentosum</name>
    <name type="common">Hawaiian cotton</name>
    <name type="synonym">Gossypium sandvicense</name>
    <dbReference type="NCBI Taxonomy" id="34277"/>
    <lineage>
        <taxon>Eukaryota</taxon>
        <taxon>Viridiplantae</taxon>
        <taxon>Streptophyta</taxon>
        <taxon>Embryophyta</taxon>
        <taxon>Tracheophyta</taxon>
        <taxon>Spermatophyta</taxon>
        <taxon>Magnoliopsida</taxon>
        <taxon>eudicotyledons</taxon>
        <taxon>Gunneridae</taxon>
        <taxon>Pentapetalae</taxon>
        <taxon>rosids</taxon>
        <taxon>malvids</taxon>
        <taxon>Malvales</taxon>
        <taxon>Malvaceae</taxon>
        <taxon>Malvoideae</taxon>
        <taxon>Gossypium</taxon>
    </lineage>
</organism>
<dbReference type="EMBL" id="CM017613">
    <property type="protein sequence ID" value="TYI32009.1"/>
    <property type="molecule type" value="Genomic_DNA"/>
</dbReference>
<proteinExistence type="predicted"/>
<name>A0A5D2QUC9_GOSTO</name>
<reference evidence="2 3" key="1">
    <citation type="submission" date="2019-07" db="EMBL/GenBank/DDBJ databases">
        <title>WGS assembly of Gossypium tomentosum.</title>
        <authorList>
            <person name="Chen Z.J."/>
            <person name="Sreedasyam A."/>
            <person name="Ando A."/>
            <person name="Song Q."/>
            <person name="De L."/>
            <person name="Hulse-Kemp A."/>
            <person name="Ding M."/>
            <person name="Ye W."/>
            <person name="Kirkbride R."/>
            <person name="Jenkins J."/>
            <person name="Plott C."/>
            <person name="Lovell J."/>
            <person name="Lin Y.-M."/>
            <person name="Vaughn R."/>
            <person name="Liu B."/>
            <person name="Li W."/>
            <person name="Simpson S."/>
            <person name="Scheffler B."/>
            <person name="Saski C."/>
            <person name="Grover C."/>
            <person name="Hu G."/>
            <person name="Conover J."/>
            <person name="Carlson J."/>
            <person name="Shu S."/>
            <person name="Boston L."/>
            <person name="Williams M."/>
            <person name="Peterson D."/>
            <person name="Mcgee K."/>
            <person name="Jones D."/>
            <person name="Wendel J."/>
            <person name="Stelly D."/>
            <person name="Grimwood J."/>
            <person name="Schmutz J."/>
        </authorList>
    </citation>
    <scope>NUCLEOTIDE SEQUENCE [LARGE SCALE GENOMIC DNA]</scope>
    <source>
        <strain evidence="2">7179.01</strain>
    </source>
</reference>
<feature type="domain" description="Disease resistance protein At4g27190-like leucine-rich repeats" evidence="1">
    <location>
        <begin position="8"/>
        <end position="62"/>
    </location>
</feature>
<dbReference type="InterPro" id="IPR057135">
    <property type="entry name" value="At4g27190-like_LRR"/>
</dbReference>
<protein>
    <recommendedName>
        <fullName evidence="1">Disease resistance protein At4g27190-like leucine-rich repeats domain-containing protein</fullName>
    </recommendedName>
</protein>
<sequence length="103" mass="12260">MKNHYSLFWPKLESIKIESCENLKYLCSSTLAQRLPNLNYISIKNCPRLIQVFNMETNKDEFELQTPQLVEQDAIEETITDAIFNKNINWSRRWGWSQLPHIT</sequence>
<dbReference type="InterPro" id="IPR032675">
    <property type="entry name" value="LRR_dom_sf"/>
</dbReference>
<evidence type="ECO:0000313" key="3">
    <source>
        <dbReference type="Proteomes" id="UP000322667"/>
    </source>
</evidence>
<gene>
    <name evidence="2" type="ORF">ES332_A04G027400v1</name>
</gene>
<dbReference type="AlphaFoldDB" id="A0A5D2QUC9"/>
<keyword evidence="3" id="KW-1185">Reference proteome</keyword>